<feature type="domain" description="CBF1-interacting co-repressor CIR N-terminal" evidence="2">
    <location>
        <begin position="14"/>
        <end position="50"/>
    </location>
</feature>
<proteinExistence type="predicted"/>
<sequence length="245" mass="27948">MGGHGGLNILPQKRWNVYNFENREKVRKDEEEAAREEAIRQQKARREETEFKLEKLRQGAQSKRRRVDGGPSSINENESQGAIVVRGTVSVEGTLASKDEAERPRHINLFAEYEAREKEGQGKVRAKEEDQKDVSRGKKGKREFQDHRDRQLEKKDGKPTGEPADDNYRLGHGAVDSVEQQSSMSTKSKKSVEDLRAERLVREQEERDKARKVVRAKAGNSLNNGYTRLADGRLPHYHASFGNAR</sequence>
<dbReference type="SMART" id="SM01083">
    <property type="entry name" value="Cir_N"/>
    <property type="match status" value="1"/>
</dbReference>
<gene>
    <name evidence="3" type="ORF">AXG93_4170s1130</name>
</gene>
<dbReference type="EMBL" id="LVLJ01003355">
    <property type="protein sequence ID" value="OAE21672.1"/>
    <property type="molecule type" value="Genomic_DNA"/>
</dbReference>
<feature type="region of interest" description="Disordered" evidence="1">
    <location>
        <begin position="26"/>
        <end position="196"/>
    </location>
</feature>
<accession>A0A176VMW5</accession>
<evidence type="ECO:0000313" key="3">
    <source>
        <dbReference type="EMBL" id="OAE21672.1"/>
    </source>
</evidence>
<evidence type="ECO:0000259" key="2">
    <source>
        <dbReference type="SMART" id="SM01083"/>
    </source>
</evidence>
<feature type="compositionally biased region" description="Basic and acidic residues" evidence="1">
    <location>
        <begin position="26"/>
        <end position="57"/>
    </location>
</feature>
<evidence type="ECO:0000256" key="1">
    <source>
        <dbReference type="SAM" id="MobiDB-lite"/>
    </source>
</evidence>
<dbReference type="InterPro" id="IPR019339">
    <property type="entry name" value="CIR_N_dom"/>
</dbReference>
<feature type="compositionally biased region" description="Basic and acidic residues" evidence="1">
    <location>
        <begin position="113"/>
        <end position="159"/>
    </location>
</feature>
<protein>
    <recommendedName>
        <fullName evidence="2">CBF1-interacting co-repressor CIR N-terminal domain-containing protein</fullName>
    </recommendedName>
</protein>
<keyword evidence="4" id="KW-1185">Reference proteome</keyword>
<dbReference type="PANTHER" id="PTHR22093:SF0">
    <property type="entry name" value="LEUKOCYTE RECEPTOR CLUSTER MEMBER 1"/>
    <property type="match status" value="1"/>
</dbReference>
<comment type="caution">
    <text evidence="3">The sequence shown here is derived from an EMBL/GenBank/DDBJ whole genome shotgun (WGS) entry which is preliminary data.</text>
</comment>
<dbReference type="AlphaFoldDB" id="A0A176VMW5"/>
<dbReference type="Proteomes" id="UP000077202">
    <property type="component" value="Unassembled WGS sequence"/>
</dbReference>
<dbReference type="InterPro" id="IPR039875">
    <property type="entry name" value="LENG1-like"/>
</dbReference>
<name>A0A176VMW5_MARPO</name>
<reference evidence="3" key="1">
    <citation type="submission" date="2016-03" db="EMBL/GenBank/DDBJ databases">
        <title>Mechanisms controlling the formation of the plant cell surface in tip-growing cells are functionally conserved among land plants.</title>
        <authorList>
            <person name="Honkanen S."/>
            <person name="Jones V.A."/>
            <person name="Morieri G."/>
            <person name="Champion C."/>
            <person name="Hetherington A.J."/>
            <person name="Kelly S."/>
            <person name="Saint-Marcoux D."/>
            <person name="Proust H."/>
            <person name="Prescott H."/>
            <person name="Dolan L."/>
        </authorList>
    </citation>
    <scope>NUCLEOTIDE SEQUENCE [LARGE SCALE GENOMIC DNA]</scope>
    <source>
        <tissue evidence="3">Whole gametophyte</tissue>
    </source>
</reference>
<evidence type="ECO:0000313" key="4">
    <source>
        <dbReference type="Proteomes" id="UP000077202"/>
    </source>
</evidence>
<dbReference type="PANTHER" id="PTHR22093">
    <property type="entry name" value="LEUKOCYTE RECEPTOR CLUSTER LRC MEMBER 1"/>
    <property type="match status" value="1"/>
</dbReference>
<organism evidence="3 4">
    <name type="scientific">Marchantia polymorpha subsp. ruderalis</name>
    <dbReference type="NCBI Taxonomy" id="1480154"/>
    <lineage>
        <taxon>Eukaryota</taxon>
        <taxon>Viridiplantae</taxon>
        <taxon>Streptophyta</taxon>
        <taxon>Embryophyta</taxon>
        <taxon>Marchantiophyta</taxon>
        <taxon>Marchantiopsida</taxon>
        <taxon>Marchantiidae</taxon>
        <taxon>Marchantiales</taxon>
        <taxon>Marchantiaceae</taxon>
        <taxon>Marchantia</taxon>
    </lineage>
</organism>